<dbReference type="STRING" id="45670.SN16_12005"/>
<evidence type="ECO:0000256" key="2">
    <source>
        <dbReference type="ARBA" id="ARBA00005658"/>
    </source>
</evidence>
<dbReference type="PANTHER" id="PTHR30047:SF7">
    <property type="entry name" value="HIGH-AFFINITY CHOLINE TRANSPORT PROTEIN"/>
    <property type="match status" value="1"/>
</dbReference>
<dbReference type="AlphaFoldDB" id="A0A0C2H7F5"/>
<feature type="transmembrane region" description="Helical" evidence="8">
    <location>
        <begin position="136"/>
        <end position="159"/>
    </location>
</feature>
<evidence type="ECO:0000256" key="7">
    <source>
        <dbReference type="ARBA" id="ARBA00023136"/>
    </source>
</evidence>
<keyword evidence="7 8" id="KW-0472">Membrane</keyword>
<feature type="transmembrane region" description="Helical" evidence="8">
    <location>
        <begin position="259"/>
        <end position="282"/>
    </location>
</feature>
<evidence type="ECO:0000313" key="10">
    <source>
        <dbReference type="EMBL" id="MDB0579260.1"/>
    </source>
</evidence>
<keyword evidence="6 8" id="KW-1133">Transmembrane helix</keyword>
<reference evidence="9 11" key="1">
    <citation type="submission" date="2015-01" db="EMBL/GenBank/DDBJ databases">
        <title>Genome sequences of high lactate-tolerant strain Salinicoccus roseus W12 with industrial interest.</title>
        <authorList>
            <person name="Wang H."/>
            <person name="Yu B."/>
        </authorList>
    </citation>
    <scope>NUCLEOTIDE SEQUENCE [LARGE SCALE GENOMIC DNA]</scope>
    <source>
        <strain evidence="9 11">W12</strain>
    </source>
</reference>
<evidence type="ECO:0000256" key="8">
    <source>
        <dbReference type="SAM" id="Phobius"/>
    </source>
</evidence>
<feature type="transmembrane region" description="Helical" evidence="8">
    <location>
        <begin position="50"/>
        <end position="68"/>
    </location>
</feature>
<keyword evidence="4" id="KW-1003">Cell membrane</keyword>
<dbReference type="NCBIfam" id="TIGR00842">
    <property type="entry name" value="bcct"/>
    <property type="match status" value="1"/>
</dbReference>
<feature type="transmembrane region" description="Helical" evidence="8">
    <location>
        <begin position="401"/>
        <end position="426"/>
    </location>
</feature>
<feature type="transmembrane region" description="Helical" evidence="8">
    <location>
        <begin position="191"/>
        <end position="219"/>
    </location>
</feature>
<name>A0A0C2H7F5_9STAP</name>
<evidence type="ECO:0000256" key="1">
    <source>
        <dbReference type="ARBA" id="ARBA00004651"/>
    </source>
</evidence>
<dbReference type="Proteomes" id="UP000031546">
    <property type="component" value="Unassembled WGS sequence"/>
</dbReference>
<protein>
    <submittedName>
        <fullName evidence="10">BCCT family transporter</fullName>
    </submittedName>
    <submittedName>
        <fullName evidence="9">Choline transporter</fullName>
    </submittedName>
</protein>
<gene>
    <name evidence="10" type="ORF">F7P68_0001735</name>
    <name evidence="9" type="ORF">SN16_12005</name>
</gene>
<keyword evidence="12" id="KW-1185">Reference proteome</keyword>
<evidence type="ECO:0000313" key="12">
    <source>
        <dbReference type="Proteomes" id="UP000527860"/>
    </source>
</evidence>
<sequence length="505" mass="55322">MKEKAKLDSFIFWPSIVVLLSLTILLVVFQSSAETVLNGMLTAINTRMDWIFQFMTFGLFVLLLWIAFGKYGRVKLGEGPPQFNNFSYGAMLFCAGMGTSIMFWSIIEPMYYLQGPPFGFEAESESAAEWAVAYGMFHWGISAWCIYAFPTIVIAYSFFNKKNKSLKVSQSVKGALGKYSDGILGKIIDILVIWSLVGGLGTSLGLGVPMVSAGIGHLLGVEQSVTLSIIIMIIWAVIYITSASLGLDKGIRRLSNLNVYLALALAIFVILVGPTGFILTYFTDSFGIMSQNFLRMSFYTDPIGGGGFPQAWTVFYWAWFAATALFMGLFIARISKGRTLKSLILHILGWGSLGSWLYFGIFGGYTMNLQQTGELDVLGSMAEVGDASTIINVLETLPFSYIAILFFVVLGFIFLATSLDSASYILASTASIKVGDGIEPPVWHTILWGLIMAALSISLLLIGGLSVVQTSAVVVAVPVVIIYALLVISLMKWLKNDEHIYEEDK</sequence>
<feature type="transmembrane region" description="Helical" evidence="8">
    <location>
        <begin position="471"/>
        <end position="491"/>
    </location>
</feature>
<dbReference type="EMBL" id="JABEVU030000001">
    <property type="protein sequence ID" value="MDB0579260.1"/>
    <property type="molecule type" value="Genomic_DNA"/>
</dbReference>
<dbReference type="GeneID" id="77846265"/>
<evidence type="ECO:0000256" key="4">
    <source>
        <dbReference type="ARBA" id="ARBA00022475"/>
    </source>
</evidence>
<dbReference type="RefSeq" id="WP_040106870.1">
    <property type="nucleotide sequence ID" value="NZ_JABEVU030000001.1"/>
</dbReference>
<organism evidence="9 11">
    <name type="scientific">Salinicoccus roseus</name>
    <dbReference type="NCBI Taxonomy" id="45670"/>
    <lineage>
        <taxon>Bacteria</taxon>
        <taxon>Bacillati</taxon>
        <taxon>Bacillota</taxon>
        <taxon>Bacilli</taxon>
        <taxon>Bacillales</taxon>
        <taxon>Staphylococcaceae</taxon>
        <taxon>Salinicoccus</taxon>
    </lineage>
</organism>
<keyword evidence="3" id="KW-0813">Transport</keyword>
<feature type="transmembrane region" description="Helical" evidence="8">
    <location>
        <begin position="225"/>
        <end position="247"/>
    </location>
</feature>
<feature type="transmembrane region" description="Helical" evidence="8">
    <location>
        <begin position="343"/>
        <end position="365"/>
    </location>
</feature>
<dbReference type="GO" id="GO:0005886">
    <property type="term" value="C:plasma membrane"/>
    <property type="evidence" value="ECO:0007669"/>
    <property type="project" value="UniProtKB-SubCell"/>
</dbReference>
<comment type="subcellular location">
    <subcellularLocation>
        <location evidence="1">Cell membrane</location>
        <topology evidence="1">Multi-pass membrane protein</topology>
    </subcellularLocation>
</comment>
<comment type="caution">
    <text evidence="9">The sequence shown here is derived from an EMBL/GenBank/DDBJ whole genome shotgun (WGS) entry which is preliminary data.</text>
</comment>
<evidence type="ECO:0000256" key="5">
    <source>
        <dbReference type="ARBA" id="ARBA00022692"/>
    </source>
</evidence>
<accession>A0A0C2H7F5</accession>
<dbReference type="InterPro" id="IPR000060">
    <property type="entry name" value="BCCT_transptr"/>
</dbReference>
<evidence type="ECO:0000256" key="3">
    <source>
        <dbReference type="ARBA" id="ARBA00022448"/>
    </source>
</evidence>
<feature type="transmembrane region" description="Helical" evidence="8">
    <location>
        <begin position="314"/>
        <end position="331"/>
    </location>
</feature>
<keyword evidence="5 8" id="KW-0812">Transmembrane</keyword>
<evidence type="ECO:0000313" key="9">
    <source>
        <dbReference type="EMBL" id="KIH69805.1"/>
    </source>
</evidence>
<dbReference type="GO" id="GO:0022857">
    <property type="term" value="F:transmembrane transporter activity"/>
    <property type="evidence" value="ECO:0007669"/>
    <property type="project" value="InterPro"/>
</dbReference>
<feature type="transmembrane region" description="Helical" evidence="8">
    <location>
        <begin position="12"/>
        <end position="30"/>
    </location>
</feature>
<dbReference type="EMBL" id="JXII01000010">
    <property type="protein sequence ID" value="KIH69805.1"/>
    <property type="molecule type" value="Genomic_DNA"/>
</dbReference>
<proteinExistence type="inferred from homology"/>
<dbReference type="PANTHER" id="PTHR30047">
    <property type="entry name" value="HIGH-AFFINITY CHOLINE TRANSPORT PROTEIN-RELATED"/>
    <property type="match status" value="1"/>
</dbReference>
<feature type="transmembrane region" description="Helical" evidence="8">
    <location>
        <begin position="446"/>
        <end position="465"/>
    </location>
</feature>
<feature type="transmembrane region" description="Helical" evidence="8">
    <location>
        <begin position="88"/>
        <end position="107"/>
    </location>
</feature>
<reference evidence="10" key="2">
    <citation type="submission" date="2020-04" db="EMBL/GenBank/DDBJ databases">
        <authorList>
            <person name="Tanveer F."/>
            <person name="Xie Y."/>
            <person name="Shinwari Z.K."/>
        </authorList>
    </citation>
    <scope>NUCLEOTIDE SEQUENCE</scope>
    <source>
        <strain evidence="10">MOSEL-ME25</strain>
    </source>
</reference>
<reference evidence="10" key="3">
    <citation type="submission" date="2022-12" db="EMBL/GenBank/DDBJ databases">
        <title>Genome analysis and biological profiling of marine Salinicoccus roseus MOSEL-ME25.</title>
        <authorList>
            <person name="Mirza F.T."/>
            <person name="Xie Y."/>
            <person name="Shinwari Z.K."/>
        </authorList>
    </citation>
    <scope>NUCLEOTIDE SEQUENCE</scope>
    <source>
        <strain evidence="10">MOSEL-ME25</strain>
    </source>
</reference>
<dbReference type="Pfam" id="PF02028">
    <property type="entry name" value="BCCT"/>
    <property type="match status" value="1"/>
</dbReference>
<dbReference type="OrthoDB" id="9775735at2"/>
<dbReference type="Proteomes" id="UP000527860">
    <property type="component" value="Unassembled WGS sequence"/>
</dbReference>
<comment type="similarity">
    <text evidence="2">Belongs to the BCCT transporter (TC 2.A.15) family.</text>
</comment>
<evidence type="ECO:0000256" key="6">
    <source>
        <dbReference type="ARBA" id="ARBA00022989"/>
    </source>
</evidence>
<evidence type="ECO:0000313" key="11">
    <source>
        <dbReference type="Proteomes" id="UP000031546"/>
    </source>
</evidence>